<accession>A0AAD7SQK7</accession>
<protein>
    <submittedName>
        <fullName evidence="2">Uncharacterized protein</fullName>
    </submittedName>
</protein>
<evidence type="ECO:0000313" key="2">
    <source>
        <dbReference type="EMBL" id="KAJ8407079.1"/>
    </source>
</evidence>
<reference evidence="2" key="1">
    <citation type="journal article" date="2023" name="Science">
        <title>Genome structures resolve the early diversification of teleost fishes.</title>
        <authorList>
            <person name="Parey E."/>
            <person name="Louis A."/>
            <person name="Montfort J."/>
            <person name="Bouchez O."/>
            <person name="Roques C."/>
            <person name="Iampietro C."/>
            <person name="Lluch J."/>
            <person name="Castinel A."/>
            <person name="Donnadieu C."/>
            <person name="Desvignes T."/>
            <person name="Floi Bucao C."/>
            <person name="Jouanno E."/>
            <person name="Wen M."/>
            <person name="Mejri S."/>
            <person name="Dirks R."/>
            <person name="Jansen H."/>
            <person name="Henkel C."/>
            <person name="Chen W.J."/>
            <person name="Zahm M."/>
            <person name="Cabau C."/>
            <person name="Klopp C."/>
            <person name="Thompson A.W."/>
            <person name="Robinson-Rechavi M."/>
            <person name="Braasch I."/>
            <person name="Lecointre G."/>
            <person name="Bobe J."/>
            <person name="Postlethwait J.H."/>
            <person name="Berthelot C."/>
            <person name="Roest Crollius H."/>
            <person name="Guiguen Y."/>
        </authorList>
    </citation>
    <scope>NUCLEOTIDE SEQUENCE</scope>
    <source>
        <strain evidence="2">NC1722</strain>
    </source>
</reference>
<keyword evidence="3" id="KW-1185">Reference proteome</keyword>
<sequence>MRSQITYRCRDGEGDKLPGRSVLYVCAGESIAYYPVTFGTVASTPPGEPRRRNPRQGEQLAGGPERSHAEARSCPQLPDWHTFVVALVRGHHGHPRQ</sequence>
<dbReference type="EMBL" id="JAINUG010000040">
    <property type="protein sequence ID" value="KAJ8407079.1"/>
    <property type="molecule type" value="Genomic_DNA"/>
</dbReference>
<dbReference type="AlphaFoldDB" id="A0AAD7SQK7"/>
<proteinExistence type="predicted"/>
<gene>
    <name evidence="2" type="ORF">AAFF_G00287550</name>
</gene>
<feature type="region of interest" description="Disordered" evidence="1">
    <location>
        <begin position="40"/>
        <end position="74"/>
    </location>
</feature>
<comment type="caution">
    <text evidence="2">The sequence shown here is derived from an EMBL/GenBank/DDBJ whole genome shotgun (WGS) entry which is preliminary data.</text>
</comment>
<organism evidence="2 3">
    <name type="scientific">Aldrovandia affinis</name>
    <dbReference type="NCBI Taxonomy" id="143900"/>
    <lineage>
        <taxon>Eukaryota</taxon>
        <taxon>Metazoa</taxon>
        <taxon>Chordata</taxon>
        <taxon>Craniata</taxon>
        <taxon>Vertebrata</taxon>
        <taxon>Euteleostomi</taxon>
        <taxon>Actinopterygii</taxon>
        <taxon>Neopterygii</taxon>
        <taxon>Teleostei</taxon>
        <taxon>Notacanthiformes</taxon>
        <taxon>Halosauridae</taxon>
        <taxon>Aldrovandia</taxon>
    </lineage>
</organism>
<evidence type="ECO:0000313" key="3">
    <source>
        <dbReference type="Proteomes" id="UP001221898"/>
    </source>
</evidence>
<name>A0AAD7SQK7_9TELE</name>
<evidence type="ECO:0000256" key="1">
    <source>
        <dbReference type="SAM" id="MobiDB-lite"/>
    </source>
</evidence>
<dbReference type="Proteomes" id="UP001221898">
    <property type="component" value="Unassembled WGS sequence"/>
</dbReference>